<dbReference type="SMART" id="SM00409">
    <property type="entry name" value="IG"/>
    <property type="match status" value="1"/>
</dbReference>
<dbReference type="AlphaFoldDB" id="A0A9Q0M9Q8"/>
<feature type="domain" description="Ig-like" evidence="1">
    <location>
        <begin position="1"/>
        <end position="146"/>
    </location>
</feature>
<dbReference type="InterPro" id="IPR013783">
    <property type="entry name" value="Ig-like_fold"/>
</dbReference>
<evidence type="ECO:0000259" key="1">
    <source>
        <dbReference type="PROSITE" id="PS50835"/>
    </source>
</evidence>
<dbReference type="Proteomes" id="UP001142055">
    <property type="component" value="Chromosome 1"/>
</dbReference>
<dbReference type="InterPro" id="IPR003599">
    <property type="entry name" value="Ig_sub"/>
</dbReference>
<accession>A0A9Q0M9Q8</accession>
<dbReference type="PROSITE" id="PS50835">
    <property type="entry name" value="IG_LIKE"/>
    <property type="match status" value="1"/>
</dbReference>
<evidence type="ECO:0000313" key="3">
    <source>
        <dbReference type="Proteomes" id="UP001142055"/>
    </source>
</evidence>
<evidence type="ECO:0000313" key="2">
    <source>
        <dbReference type="EMBL" id="KAJ6221820.1"/>
    </source>
</evidence>
<organism evidence="2 3">
    <name type="scientific">Blomia tropicalis</name>
    <name type="common">Mite</name>
    <dbReference type="NCBI Taxonomy" id="40697"/>
    <lineage>
        <taxon>Eukaryota</taxon>
        <taxon>Metazoa</taxon>
        <taxon>Ecdysozoa</taxon>
        <taxon>Arthropoda</taxon>
        <taxon>Chelicerata</taxon>
        <taxon>Arachnida</taxon>
        <taxon>Acari</taxon>
        <taxon>Acariformes</taxon>
        <taxon>Sarcoptiformes</taxon>
        <taxon>Astigmata</taxon>
        <taxon>Glycyphagoidea</taxon>
        <taxon>Echimyopodidae</taxon>
        <taxon>Blomia</taxon>
    </lineage>
</organism>
<gene>
    <name evidence="2" type="ORF">RDWZM_000365</name>
</gene>
<keyword evidence="3" id="KW-1185">Reference proteome</keyword>
<feature type="non-terminal residue" evidence="2">
    <location>
        <position position="1"/>
    </location>
</feature>
<dbReference type="InterPro" id="IPR036179">
    <property type="entry name" value="Ig-like_dom_sf"/>
</dbReference>
<dbReference type="SUPFAM" id="SSF48726">
    <property type="entry name" value="Immunoglobulin"/>
    <property type="match status" value="1"/>
</dbReference>
<protein>
    <recommendedName>
        <fullName evidence="1">Ig-like domain-containing protein</fullName>
    </recommendedName>
</protein>
<dbReference type="Gene3D" id="2.60.40.10">
    <property type="entry name" value="Immunoglobulins"/>
    <property type="match status" value="1"/>
</dbReference>
<comment type="caution">
    <text evidence="2">The sequence shown here is derived from an EMBL/GenBank/DDBJ whole genome shotgun (WGS) entry which is preliminary data.</text>
</comment>
<dbReference type="PANTHER" id="PTHR23278">
    <property type="entry name" value="SIDESTEP PROTEIN"/>
    <property type="match status" value="1"/>
</dbReference>
<sequence>YPAIIALNGSQVSIPCNISHYQTSTTKLTKSTTDFVPPTNGTNDTPNLILWYRGEDISGSPIYTVDGRDQNVRPMWQLTNETNGREATKRHFIAPELSKRARVDLSIRPAMLIIDNIDSSDSGIYWCRVDFRWTRTLISMVELQVN</sequence>
<dbReference type="InterPro" id="IPR007110">
    <property type="entry name" value="Ig-like_dom"/>
</dbReference>
<dbReference type="PANTHER" id="PTHR23278:SF19">
    <property type="entry name" value="OBSCURIN"/>
    <property type="match status" value="1"/>
</dbReference>
<name>A0A9Q0M9Q8_BLOTA</name>
<feature type="non-terminal residue" evidence="2">
    <location>
        <position position="146"/>
    </location>
</feature>
<proteinExistence type="predicted"/>
<reference evidence="2" key="1">
    <citation type="submission" date="2022-12" db="EMBL/GenBank/DDBJ databases">
        <title>Genome assemblies of Blomia tropicalis.</title>
        <authorList>
            <person name="Cui Y."/>
        </authorList>
    </citation>
    <scope>NUCLEOTIDE SEQUENCE</scope>
    <source>
        <tissue evidence="2">Adult mites</tissue>
    </source>
</reference>
<dbReference type="EMBL" id="JAPWDV010000001">
    <property type="protein sequence ID" value="KAJ6221820.1"/>
    <property type="molecule type" value="Genomic_DNA"/>
</dbReference>